<dbReference type="PROSITE" id="PS50878">
    <property type="entry name" value="RT_POL"/>
    <property type="match status" value="1"/>
</dbReference>
<dbReference type="Pfam" id="PF00612">
    <property type="entry name" value="IQ"/>
    <property type="match status" value="1"/>
</dbReference>
<organism evidence="2 3">
    <name type="scientific">Pararge aegeria aegeria</name>
    <dbReference type="NCBI Taxonomy" id="348720"/>
    <lineage>
        <taxon>Eukaryota</taxon>
        <taxon>Metazoa</taxon>
        <taxon>Ecdysozoa</taxon>
        <taxon>Arthropoda</taxon>
        <taxon>Hexapoda</taxon>
        <taxon>Insecta</taxon>
        <taxon>Pterygota</taxon>
        <taxon>Neoptera</taxon>
        <taxon>Endopterygota</taxon>
        <taxon>Lepidoptera</taxon>
        <taxon>Glossata</taxon>
        <taxon>Ditrysia</taxon>
        <taxon>Papilionoidea</taxon>
        <taxon>Nymphalidae</taxon>
        <taxon>Satyrinae</taxon>
        <taxon>Satyrini</taxon>
        <taxon>Parargina</taxon>
        <taxon>Pararge</taxon>
    </lineage>
</organism>
<dbReference type="EMBL" id="CAKXAJ010001015">
    <property type="protein sequence ID" value="CAH2207692.1"/>
    <property type="molecule type" value="Genomic_DNA"/>
</dbReference>
<evidence type="ECO:0000313" key="2">
    <source>
        <dbReference type="EMBL" id="CAH2207692.1"/>
    </source>
</evidence>
<gene>
    <name evidence="2" type="primary">jg25921</name>
    <name evidence="2" type="ORF">PAEG_LOCUS312</name>
</gene>
<accession>A0A8S4QEI9</accession>
<dbReference type="PANTHER" id="PTHR33332">
    <property type="entry name" value="REVERSE TRANSCRIPTASE DOMAIN-CONTAINING PROTEIN"/>
    <property type="match status" value="1"/>
</dbReference>
<dbReference type="Gene3D" id="1.20.5.190">
    <property type="match status" value="1"/>
</dbReference>
<dbReference type="AlphaFoldDB" id="A0A8S4QEI9"/>
<dbReference type="Pfam" id="PF00078">
    <property type="entry name" value="RVT_1"/>
    <property type="match status" value="1"/>
</dbReference>
<dbReference type="CDD" id="cd23767">
    <property type="entry name" value="IQCD"/>
    <property type="match status" value="1"/>
</dbReference>
<keyword evidence="3" id="KW-1185">Reference proteome</keyword>
<comment type="caution">
    <text evidence="2">The sequence shown here is derived from an EMBL/GenBank/DDBJ whole genome shotgun (WGS) entry which is preliminary data.</text>
</comment>
<dbReference type="OrthoDB" id="7480422at2759"/>
<feature type="domain" description="Reverse transcriptase" evidence="1">
    <location>
        <begin position="1"/>
        <end position="196"/>
    </location>
</feature>
<sequence length="285" mass="31225">MPRTSGVKPWISTVKRSPFHSMYRKLLTVSGMKVFCTSFQPTGYPLVFATGIADFLSGRFFRVVVDGSSSDLMAINAGVPQGSVLSATLFLLHINDLLKPGILGYADDSTVTVRYMSSPRASGDETLVLREALVERVNLALSEVSDWGDTNLVQFNASKTQACLFSAKRSPFPLSLTFRNVSVPITNSIELLGISISSNLSFGQCIESKAKTAGKKLGILNKVKRYFTPEQLLTLYQAQVRSCMECSQALEDIEKIDLADPDLNKAATKIQASFRGHKVRKDTPN</sequence>
<proteinExistence type="predicted"/>
<evidence type="ECO:0000313" key="3">
    <source>
        <dbReference type="Proteomes" id="UP000838756"/>
    </source>
</evidence>
<reference evidence="2" key="1">
    <citation type="submission" date="2022-03" db="EMBL/GenBank/DDBJ databases">
        <authorList>
            <person name="Lindestad O."/>
        </authorList>
    </citation>
    <scope>NUCLEOTIDE SEQUENCE</scope>
</reference>
<evidence type="ECO:0000259" key="1">
    <source>
        <dbReference type="PROSITE" id="PS50878"/>
    </source>
</evidence>
<dbReference type="SMART" id="SM00015">
    <property type="entry name" value="IQ"/>
    <property type="match status" value="1"/>
</dbReference>
<protein>
    <submittedName>
        <fullName evidence="2">Jg25921 protein</fullName>
    </submittedName>
</protein>
<dbReference type="Proteomes" id="UP000838756">
    <property type="component" value="Unassembled WGS sequence"/>
</dbReference>
<dbReference type="InterPro" id="IPR000048">
    <property type="entry name" value="IQ_motif_EF-hand-BS"/>
</dbReference>
<name>A0A8S4QEI9_9NEOP</name>
<dbReference type="PROSITE" id="PS50096">
    <property type="entry name" value="IQ"/>
    <property type="match status" value="1"/>
</dbReference>
<dbReference type="InterPro" id="IPR000477">
    <property type="entry name" value="RT_dom"/>
</dbReference>